<feature type="domain" description="DH" evidence="9">
    <location>
        <begin position="136"/>
        <end position="318"/>
    </location>
</feature>
<feature type="domain" description="PH" evidence="8">
    <location>
        <begin position="305"/>
        <end position="463"/>
    </location>
</feature>
<dbReference type="AlphaFoldDB" id="A0AAX6Q3Z1"/>
<evidence type="ECO:0000313" key="10">
    <source>
        <dbReference type="Proteomes" id="UP000694906"/>
    </source>
</evidence>
<dbReference type="Proteomes" id="UP000694906">
    <property type="component" value="Unplaced"/>
</dbReference>
<evidence type="ECO:0000259" key="8">
    <source>
        <dbReference type="PROSITE" id="PS50003"/>
    </source>
</evidence>
<dbReference type="SMART" id="SM00233">
    <property type="entry name" value="PH"/>
    <property type="match status" value="1"/>
</dbReference>
<dbReference type="SMART" id="SM00325">
    <property type="entry name" value="RhoGEF"/>
    <property type="match status" value="1"/>
</dbReference>
<dbReference type="InterPro" id="IPR051480">
    <property type="entry name" value="Endocytic_GEF_Adapter"/>
</dbReference>
<dbReference type="RefSeq" id="XP_004864371.1">
    <property type="nucleotide sequence ID" value="XM_004864314.2"/>
</dbReference>
<dbReference type="PANTHER" id="PTHR46006">
    <property type="entry name" value="RHO GUANINE NUCLEOTIDE EXCHANGE FACTOR AT 64C, ISOFORM A"/>
    <property type="match status" value="1"/>
</dbReference>
<dbReference type="Gene3D" id="1.20.900.10">
    <property type="entry name" value="Dbl homology (DH) domain"/>
    <property type="match status" value="1"/>
</dbReference>
<reference evidence="11" key="1">
    <citation type="submission" date="2025-08" db="UniProtKB">
        <authorList>
            <consortium name="RefSeq"/>
        </authorList>
    </citation>
    <scope>IDENTIFICATION</scope>
</reference>
<dbReference type="InterPro" id="IPR011993">
    <property type="entry name" value="PH-like_dom_sf"/>
</dbReference>
<organism evidence="10 11">
    <name type="scientific">Heterocephalus glaber</name>
    <name type="common">Naked mole rat</name>
    <dbReference type="NCBI Taxonomy" id="10181"/>
    <lineage>
        <taxon>Eukaryota</taxon>
        <taxon>Metazoa</taxon>
        <taxon>Chordata</taxon>
        <taxon>Craniata</taxon>
        <taxon>Vertebrata</taxon>
        <taxon>Euteleostomi</taxon>
        <taxon>Mammalia</taxon>
        <taxon>Eutheria</taxon>
        <taxon>Euarchontoglires</taxon>
        <taxon>Glires</taxon>
        <taxon>Rodentia</taxon>
        <taxon>Hystricomorpha</taxon>
        <taxon>Bathyergidae</taxon>
        <taxon>Heterocephalus</taxon>
    </lineage>
</organism>
<dbReference type="KEGG" id="hgl:101705127"/>
<dbReference type="GeneID" id="101705127"/>
<dbReference type="GO" id="GO:0005737">
    <property type="term" value="C:cytoplasm"/>
    <property type="evidence" value="ECO:0007669"/>
    <property type="project" value="UniProtKB-SubCell"/>
</dbReference>
<comment type="subcellular location">
    <subcellularLocation>
        <location evidence="1">Cytoplasm</location>
    </subcellularLocation>
</comment>
<evidence type="ECO:0000256" key="2">
    <source>
        <dbReference type="ARBA" id="ARBA00022490"/>
    </source>
</evidence>
<dbReference type="SUPFAM" id="SSF48065">
    <property type="entry name" value="DBL homology domain (DH-domain)"/>
    <property type="match status" value="1"/>
</dbReference>
<evidence type="ECO:0000256" key="5">
    <source>
        <dbReference type="ARBA" id="ARBA00043905"/>
    </source>
</evidence>
<comment type="function">
    <text evidence="5">Acts as a guanine nucleotide exchange factor (GEF) for RhoA and RhoB GTPases.</text>
</comment>
<proteinExistence type="predicted"/>
<protein>
    <recommendedName>
        <fullName evidence="4">Rho guanine nucleotide exchange factor 3</fullName>
    </recommendedName>
</protein>
<feature type="region of interest" description="Disordered" evidence="6">
    <location>
        <begin position="478"/>
        <end position="540"/>
    </location>
</feature>
<dbReference type="SUPFAM" id="SSF50729">
    <property type="entry name" value="PH domain-like"/>
    <property type="match status" value="1"/>
</dbReference>
<evidence type="ECO:0000259" key="9">
    <source>
        <dbReference type="PROSITE" id="PS50010"/>
    </source>
</evidence>
<dbReference type="GO" id="GO:0035025">
    <property type="term" value="P:positive regulation of Rho protein signal transduction"/>
    <property type="evidence" value="ECO:0007669"/>
    <property type="project" value="TreeGrafter"/>
</dbReference>
<evidence type="ECO:0000256" key="1">
    <source>
        <dbReference type="ARBA" id="ARBA00004496"/>
    </source>
</evidence>
<keyword evidence="2" id="KW-0963">Cytoplasm</keyword>
<dbReference type="Pfam" id="PF00621">
    <property type="entry name" value="RhoGEF"/>
    <property type="match status" value="1"/>
</dbReference>
<feature type="signal peptide" evidence="7">
    <location>
        <begin position="1"/>
        <end position="16"/>
    </location>
</feature>
<feature type="chain" id="PRO_5043836746" description="Rho guanine nucleotide exchange factor 3" evidence="7">
    <location>
        <begin position="17"/>
        <end position="540"/>
    </location>
</feature>
<dbReference type="FunFam" id="2.30.29.30:FF:000151">
    <property type="entry name" value="Rho guanine nucleotide exchange factor 3"/>
    <property type="match status" value="1"/>
</dbReference>
<dbReference type="PROSITE" id="PS50003">
    <property type="entry name" value="PH_DOMAIN"/>
    <property type="match status" value="1"/>
</dbReference>
<evidence type="ECO:0000313" key="11">
    <source>
        <dbReference type="RefSeq" id="XP_004864371.1"/>
    </source>
</evidence>
<gene>
    <name evidence="11" type="primary">Arhgef3</name>
</gene>
<dbReference type="InterPro" id="IPR035899">
    <property type="entry name" value="DBL_dom_sf"/>
</dbReference>
<feature type="region of interest" description="Disordered" evidence="6">
    <location>
        <begin position="91"/>
        <end position="112"/>
    </location>
</feature>
<keyword evidence="3" id="KW-0344">Guanine-nucleotide releasing factor</keyword>
<dbReference type="InterPro" id="IPR001331">
    <property type="entry name" value="GDS_CDC24_CS"/>
</dbReference>
<dbReference type="InterPro" id="IPR055251">
    <property type="entry name" value="SOS1_NGEF_PH"/>
</dbReference>
<evidence type="ECO:0000256" key="6">
    <source>
        <dbReference type="SAM" id="MobiDB-lite"/>
    </source>
</evidence>
<dbReference type="CDD" id="cd10572">
    <property type="entry name" value="PH_RhoGEF3_XPLN"/>
    <property type="match status" value="1"/>
</dbReference>
<dbReference type="CDD" id="cd00160">
    <property type="entry name" value="RhoGEF"/>
    <property type="match status" value="1"/>
</dbReference>
<dbReference type="CTD" id="50650"/>
<accession>A0AAX6Q3Z1</accession>
<dbReference type="InterPro" id="IPR001849">
    <property type="entry name" value="PH_domain"/>
</dbReference>
<dbReference type="InterPro" id="IPR000219">
    <property type="entry name" value="DH_dom"/>
</dbReference>
<dbReference type="FunFam" id="1.20.900.10:FF:000010">
    <property type="entry name" value="Rho guanine nucleotide exchange factor 3 isoform 1"/>
    <property type="match status" value="1"/>
</dbReference>
<evidence type="ECO:0000256" key="3">
    <source>
        <dbReference type="ARBA" id="ARBA00022658"/>
    </source>
</evidence>
<dbReference type="InterPro" id="IPR044129">
    <property type="entry name" value="PH_RhoGEF3_XPLN"/>
</dbReference>
<keyword evidence="10" id="KW-1185">Reference proteome</keyword>
<name>A0AAX6Q3Z1_HETGA</name>
<dbReference type="PROSITE" id="PS50010">
    <property type="entry name" value="DH_2"/>
    <property type="match status" value="1"/>
</dbReference>
<dbReference type="GO" id="GO:0035556">
    <property type="term" value="P:intracellular signal transduction"/>
    <property type="evidence" value="ECO:0007669"/>
    <property type="project" value="InterPro"/>
</dbReference>
<dbReference type="PANTHER" id="PTHR46006:SF2">
    <property type="entry name" value="RHO GUANINE NUCLEOTIDE EXCHANGE FACTOR 3"/>
    <property type="match status" value="1"/>
</dbReference>
<dbReference type="GO" id="GO:0005085">
    <property type="term" value="F:guanyl-nucleotide exchange factor activity"/>
    <property type="evidence" value="ECO:0007669"/>
    <property type="project" value="UniProtKB-KW"/>
</dbReference>
<sequence length="540" mass="61799">MNTWGLLLEMIEVCHNWLLWLFPSKFGVFMCCPASPAGQMELRKTREPSNKRVKPLSRVTSLANLIPPVKSTPLKRFSQTLQRSISFRSESRPDILGPRPWSRNATSSSTKRRDSKLWSETFDVCVNQMLTAKEIKRQEAIFELSQGEEDLIEDLKLAKKAYHDPMLKLSIMTEQELNQIFGTLDSLIPLHEELLSQLQDVRKPDGSTEHVGPILVGWLPCLSSYDSYCSNQVAAKALLDHKKQDHRVQDFLQRCLESPFSRKLDLWNFLDIPRSRLVKYPLLLREILRHTPNDNPDQQHLEEAINIIQGIVAEINTKTGESECRYYKERLLYLEEGQKDSLIDSSRVLCCHGELKNNRGVKLHVFLFQEVLVITRAITHNEQLCYQLYRQPIPVKDLLLEDLQDGEVRLGGSLRGAFSNNERIKNFFRVSFKNGSQSQTHSLQANDTFNKQQWLNCIRQAKEMVVCAARQAGVLDSEGPFLNPATGSREPQGETKLEQMDQSDSESDCSMDTSEVSLDCERMEQTDSSCGNSRHVESNV</sequence>
<dbReference type="Pfam" id="PF22697">
    <property type="entry name" value="SOS1_NGEF_PH"/>
    <property type="match status" value="1"/>
</dbReference>
<dbReference type="Gene3D" id="2.30.29.30">
    <property type="entry name" value="Pleckstrin-homology domain (PH domain)/Phosphotyrosine-binding domain (PTB)"/>
    <property type="match status" value="1"/>
</dbReference>
<evidence type="ECO:0000256" key="4">
    <source>
        <dbReference type="ARBA" id="ARBA00023847"/>
    </source>
</evidence>
<dbReference type="PROSITE" id="PS00741">
    <property type="entry name" value="DH_1"/>
    <property type="match status" value="1"/>
</dbReference>
<evidence type="ECO:0000256" key="7">
    <source>
        <dbReference type="SAM" id="SignalP"/>
    </source>
</evidence>
<keyword evidence="7" id="KW-0732">Signal</keyword>